<evidence type="ECO:0008006" key="4">
    <source>
        <dbReference type="Google" id="ProtNLM"/>
    </source>
</evidence>
<proteinExistence type="predicted"/>
<dbReference type="PROSITE" id="PS51257">
    <property type="entry name" value="PROKAR_LIPOPROTEIN"/>
    <property type="match status" value="1"/>
</dbReference>
<evidence type="ECO:0000256" key="1">
    <source>
        <dbReference type="SAM" id="SignalP"/>
    </source>
</evidence>
<dbReference type="Proteomes" id="UP000501130">
    <property type="component" value="Chromosome"/>
</dbReference>
<evidence type="ECO:0000313" key="2">
    <source>
        <dbReference type="EMBL" id="QJR29738.1"/>
    </source>
</evidence>
<organism evidence="2 3">
    <name type="scientific">Limnobacter profundi</name>
    <dbReference type="NCBI Taxonomy" id="2732163"/>
    <lineage>
        <taxon>Bacteria</taxon>
        <taxon>Pseudomonadati</taxon>
        <taxon>Pseudomonadota</taxon>
        <taxon>Betaproteobacteria</taxon>
        <taxon>Burkholderiales</taxon>
        <taxon>Burkholderiaceae</taxon>
        <taxon>Limnobacter</taxon>
    </lineage>
</organism>
<sequence length="220" mass="24804">MRMFSVSTGVVVGSALLLSACASMYSVRPVVAENQVPVQNQGFESLSSSKKHMVQVGSVYNSMRQFDNPRFNVTFVNNGKFPVEFSTENVTVTFNGEPATVVSYEAQIQDVQNRLSFYGFRAPIFYSPFYHSPFHRGFHGSGFLFQTDFNDRLDVQQAFADFDRIQKYSLKPKVVRPGEQTQGEIIVARKLSASSAQDITVTVRVDDDMHKFDFGYLQTN</sequence>
<protein>
    <recommendedName>
        <fullName evidence="4">Lipoprotein</fullName>
    </recommendedName>
</protein>
<accession>A0ABX6N6Q7</accession>
<feature type="chain" id="PRO_5045933714" description="Lipoprotein" evidence="1">
    <location>
        <begin position="33"/>
        <end position="220"/>
    </location>
</feature>
<gene>
    <name evidence="2" type="ORF">HKT17_08445</name>
</gene>
<dbReference type="EMBL" id="CP053084">
    <property type="protein sequence ID" value="QJR29738.1"/>
    <property type="molecule type" value="Genomic_DNA"/>
</dbReference>
<name>A0ABX6N6Q7_9BURK</name>
<keyword evidence="3" id="KW-1185">Reference proteome</keyword>
<keyword evidence="1" id="KW-0732">Signal</keyword>
<dbReference type="RefSeq" id="WP_105029220.1">
    <property type="nucleotide sequence ID" value="NZ_CP053084.1"/>
</dbReference>
<evidence type="ECO:0000313" key="3">
    <source>
        <dbReference type="Proteomes" id="UP000501130"/>
    </source>
</evidence>
<reference evidence="2 3" key="1">
    <citation type="submission" date="2020-05" db="EMBL/GenBank/DDBJ databases">
        <title>Compete genome of Limnobacter sp. SAORIC-580.</title>
        <authorList>
            <person name="Song J."/>
            <person name="Cho J.-C."/>
        </authorList>
    </citation>
    <scope>NUCLEOTIDE SEQUENCE [LARGE SCALE GENOMIC DNA]</scope>
    <source>
        <strain evidence="2 3">SAORIC-580</strain>
    </source>
</reference>
<feature type="signal peptide" evidence="1">
    <location>
        <begin position="1"/>
        <end position="32"/>
    </location>
</feature>